<evidence type="ECO:0000313" key="3">
    <source>
        <dbReference type="Proteomes" id="UP001642484"/>
    </source>
</evidence>
<feature type="compositionally biased region" description="Basic and acidic residues" evidence="1">
    <location>
        <begin position="484"/>
        <end position="510"/>
    </location>
</feature>
<accession>A0ABP0IL95</accession>
<organism evidence="2 3">
    <name type="scientific">Durusdinium trenchii</name>
    <dbReference type="NCBI Taxonomy" id="1381693"/>
    <lineage>
        <taxon>Eukaryota</taxon>
        <taxon>Sar</taxon>
        <taxon>Alveolata</taxon>
        <taxon>Dinophyceae</taxon>
        <taxon>Suessiales</taxon>
        <taxon>Symbiodiniaceae</taxon>
        <taxon>Durusdinium</taxon>
    </lineage>
</organism>
<sequence length="645" mass="71654">MSEKLTAVLARCERIQQGAETLSNLPSHLAERLQKLYSKCERLKQANSQEHSNSSIDRVDAGDEDLQRDEVALTDPYLLEEDEEAEAKRTPGLAAQEPKEQESELEEEVKEAEEGKEERDEVGDEVEQLEPLSMKRLSSIFRHQIDQSFEARARTLRTRASYISIPSLKLGFQSCQPRRSPAEASDVASAALETVQFVSCAWNNLPVNVEFVEKEVRYIVEKKLGESSGSAIYAIRSANGGGFIVKMSAENKEPFARLFREGELQKVELENVMLDIFDVSSFVQTLTQVISDFNASMSTPMLPTVPLEQSAFKVLFSGDEGTRSVEEKPGETREVATWSKAKPQAPPKSLSTMLESYVDEDSVSNVSDPNPEEPDGSDAKVEVSGPVTAEGAKARAVARMAKSQTKANTKEDEDLEEDQVHEVDVLKGPNEVGEGAFTWDPATGQFVREEIPADIAEEFRRKPLNLEDYQQRVLMAQLQDEKRRLQQQQEERDRQRQKLEKQQEQERLQAQREQQLTRVLESYAQESPPDASGPGLEHAGAQVPPLLVPHDATNVDQLTLLQSAQAAHAAQVAQAAQIQQQAFRLQVQQLAALHGVLNAARHAAHPSVQNHNWQMPGVTPGMAQHLGLASQIYSWMAGQAAFGSL</sequence>
<feature type="compositionally biased region" description="Polar residues" evidence="1">
    <location>
        <begin position="45"/>
        <end position="56"/>
    </location>
</feature>
<feature type="compositionally biased region" description="Basic and acidic residues" evidence="1">
    <location>
        <begin position="320"/>
        <end position="334"/>
    </location>
</feature>
<proteinExistence type="predicted"/>
<reference evidence="2 3" key="1">
    <citation type="submission" date="2024-02" db="EMBL/GenBank/DDBJ databases">
        <authorList>
            <person name="Chen Y."/>
            <person name="Shah S."/>
            <person name="Dougan E. K."/>
            <person name="Thang M."/>
            <person name="Chan C."/>
        </authorList>
    </citation>
    <scope>NUCLEOTIDE SEQUENCE [LARGE SCALE GENOMIC DNA]</scope>
</reference>
<protein>
    <submittedName>
        <fullName evidence="2">Uncharacterized protein</fullName>
    </submittedName>
</protein>
<name>A0ABP0IL95_9DINO</name>
<dbReference type="EMBL" id="CAXAMN010002936">
    <property type="protein sequence ID" value="CAK9002123.1"/>
    <property type="molecule type" value="Genomic_DNA"/>
</dbReference>
<feature type="region of interest" description="Disordered" evidence="1">
    <location>
        <begin position="320"/>
        <end position="382"/>
    </location>
</feature>
<evidence type="ECO:0000313" key="2">
    <source>
        <dbReference type="EMBL" id="CAK9002123.1"/>
    </source>
</evidence>
<feature type="region of interest" description="Disordered" evidence="1">
    <location>
        <begin position="484"/>
        <end position="512"/>
    </location>
</feature>
<dbReference type="Proteomes" id="UP001642484">
    <property type="component" value="Unassembled WGS sequence"/>
</dbReference>
<keyword evidence="3" id="KW-1185">Reference proteome</keyword>
<gene>
    <name evidence="2" type="ORF">CCMP2556_LOCUS6723</name>
</gene>
<evidence type="ECO:0000256" key="1">
    <source>
        <dbReference type="SAM" id="MobiDB-lite"/>
    </source>
</evidence>
<comment type="caution">
    <text evidence="2">The sequence shown here is derived from an EMBL/GenBank/DDBJ whole genome shotgun (WGS) entry which is preliminary data.</text>
</comment>
<feature type="region of interest" description="Disordered" evidence="1">
    <location>
        <begin position="44"/>
        <end position="129"/>
    </location>
</feature>